<evidence type="ECO:0000256" key="8">
    <source>
        <dbReference type="SAM" id="Phobius"/>
    </source>
</evidence>
<evidence type="ECO:0000313" key="11">
    <source>
        <dbReference type="EMBL" id="RXZ85376.1"/>
    </source>
</evidence>
<keyword evidence="7 8" id="KW-0472">Membrane</keyword>
<evidence type="ECO:0000256" key="3">
    <source>
        <dbReference type="ARBA" id="ARBA00022448"/>
    </source>
</evidence>
<evidence type="ECO:0000313" key="9">
    <source>
        <dbReference type="EMBL" id="NYD66998.1"/>
    </source>
</evidence>
<evidence type="ECO:0000313" key="10">
    <source>
        <dbReference type="EMBL" id="RXZ85268.1"/>
    </source>
</evidence>
<gene>
    <name evidence="9" type="ORF">BJ972_001517</name>
    <name evidence="11" type="ORF">ESP50_15710</name>
    <name evidence="10" type="ORF">ESP50_16305</name>
</gene>
<evidence type="ECO:0000256" key="7">
    <source>
        <dbReference type="ARBA" id="ARBA00023136"/>
    </source>
</evidence>
<comment type="subcellular location">
    <subcellularLocation>
        <location evidence="1">Cell membrane</location>
        <topology evidence="1">Multi-pass membrane protein</topology>
    </subcellularLocation>
</comment>
<feature type="transmembrane region" description="Helical" evidence="8">
    <location>
        <begin position="31"/>
        <end position="51"/>
    </location>
</feature>
<dbReference type="RefSeq" id="WP_129176879.1">
    <property type="nucleotide sequence ID" value="NZ_JACCBI010000001.1"/>
</dbReference>
<dbReference type="GO" id="GO:0005886">
    <property type="term" value="C:plasma membrane"/>
    <property type="evidence" value="ECO:0007669"/>
    <property type="project" value="UniProtKB-SubCell"/>
</dbReference>
<feature type="transmembrane region" description="Helical" evidence="8">
    <location>
        <begin position="171"/>
        <end position="190"/>
    </location>
</feature>
<proteinExistence type="inferred from homology"/>
<reference evidence="11 12" key="1">
    <citation type="submission" date="2019-01" db="EMBL/GenBank/DDBJ databases">
        <title>Agromyces.</title>
        <authorList>
            <person name="Li J."/>
        </authorList>
    </citation>
    <scope>NUCLEOTIDE SEQUENCE [LARGE SCALE GENOMIC DNA]</scope>
    <source>
        <strain evidence="11 12">DSM 23870</strain>
    </source>
</reference>
<keyword evidence="4" id="KW-1003">Cell membrane</keyword>
<dbReference type="EMBL" id="JACCBI010000001">
    <property type="protein sequence ID" value="NYD66998.1"/>
    <property type="molecule type" value="Genomic_DNA"/>
</dbReference>
<accession>A0A4V1R1Z5</accession>
<protein>
    <submittedName>
        <fullName evidence="11">Transporter</fullName>
    </submittedName>
</protein>
<organism evidence="11 12">
    <name type="scientific">Agromyces atrinae</name>
    <dbReference type="NCBI Taxonomy" id="592376"/>
    <lineage>
        <taxon>Bacteria</taxon>
        <taxon>Bacillati</taxon>
        <taxon>Actinomycetota</taxon>
        <taxon>Actinomycetes</taxon>
        <taxon>Micrococcales</taxon>
        <taxon>Microbacteriaceae</taxon>
        <taxon>Agromyces</taxon>
    </lineage>
</organism>
<feature type="transmembrane region" description="Helical" evidence="8">
    <location>
        <begin position="57"/>
        <end position="75"/>
    </location>
</feature>
<reference evidence="9 13" key="2">
    <citation type="submission" date="2020-07" db="EMBL/GenBank/DDBJ databases">
        <title>Sequencing the genomes of 1000 actinobacteria strains.</title>
        <authorList>
            <person name="Klenk H.-P."/>
        </authorList>
    </citation>
    <scope>NUCLEOTIDE SEQUENCE [LARGE SCALE GENOMIC DNA]</scope>
    <source>
        <strain evidence="9 13">DSM 23870</strain>
    </source>
</reference>
<dbReference type="AlphaFoldDB" id="A0A4V1R1Z5"/>
<keyword evidence="12" id="KW-1185">Reference proteome</keyword>
<dbReference type="InterPro" id="IPR003211">
    <property type="entry name" value="AmiSUreI_transpt"/>
</dbReference>
<sequence length="207" mass="21734">MGNVGLLYVGAVLFLNGLMLLGIVGGRPAAVLNFFVGGMQVIFPTIVLAQSGNDPSVVLGAAGIYLFGFTYLYVAINQWTGIGGEGLGWFSLFVAISAVTIGLINFVIGDPVFGVIWLLWAVLWSLFFLLLARGWAGIQRLTGWFTIFLSFLTGTIPAFLLLTGTFESTPLGAIVVAVVGILSLVVAVALGRRPAPVRASEPTSAPA</sequence>
<feature type="transmembrane region" description="Helical" evidence="8">
    <location>
        <begin position="6"/>
        <end position="24"/>
    </location>
</feature>
<feature type="transmembrane region" description="Helical" evidence="8">
    <location>
        <begin position="114"/>
        <end position="132"/>
    </location>
</feature>
<keyword evidence="6 8" id="KW-1133">Transmembrane helix</keyword>
<evidence type="ECO:0000256" key="6">
    <source>
        <dbReference type="ARBA" id="ARBA00022989"/>
    </source>
</evidence>
<dbReference type="Gene3D" id="1.25.40.600">
    <property type="match status" value="1"/>
</dbReference>
<evidence type="ECO:0000313" key="13">
    <source>
        <dbReference type="Proteomes" id="UP000581087"/>
    </source>
</evidence>
<evidence type="ECO:0000256" key="1">
    <source>
        <dbReference type="ARBA" id="ARBA00004651"/>
    </source>
</evidence>
<evidence type="ECO:0000313" key="12">
    <source>
        <dbReference type="Proteomes" id="UP000292686"/>
    </source>
</evidence>
<evidence type="ECO:0000256" key="2">
    <source>
        <dbReference type="ARBA" id="ARBA00010068"/>
    </source>
</evidence>
<keyword evidence="5 8" id="KW-0812">Transmembrane</keyword>
<keyword evidence="3" id="KW-0813">Transport</keyword>
<dbReference type="InterPro" id="IPR038523">
    <property type="entry name" value="AmiSUreI_transpt_sf"/>
</dbReference>
<dbReference type="Proteomes" id="UP000292686">
    <property type="component" value="Unassembled WGS sequence"/>
</dbReference>
<dbReference type="EMBL" id="SDPM01000010">
    <property type="protein sequence ID" value="RXZ85376.1"/>
    <property type="molecule type" value="Genomic_DNA"/>
</dbReference>
<dbReference type="Pfam" id="PF02293">
    <property type="entry name" value="AmiS_UreI"/>
    <property type="match status" value="1"/>
</dbReference>
<comment type="similarity">
    <text evidence="2">Belongs to the AmiS/UreI family.</text>
</comment>
<dbReference type="EMBL" id="SDPM01000011">
    <property type="protein sequence ID" value="RXZ85268.1"/>
    <property type="molecule type" value="Genomic_DNA"/>
</dbReference>
<feature type="transmembrane region" description="Helical" evidence="8">
    <location>
        <begin position="144"/>
        <end position="165"/>
    </location>
</feature>
<feature type="transmembrane region" description="Helical" evidence="8">
    <location>
        <begin position="87"/>
        <end position="108"/>
    </location>
</feature>
<dbReference type="OrthoDB" id="6636366at2"/>
<comment type="caution">
    <text evidence="11">The sequence shown here is derived from an EMBL/GenBank/DDBJ whole genome shotgun (WGS) entry which is preliminary data.</text>
</comment>
<name>A0A4V1R1Z5_9MICO</name>
<dbReference type="Proteomes" id="UP000581087">
    <property type="component" value="Unassembled WGS sequence"/>
</dbReference>
<evidence type="ECO:0000256" key="5">
    <source>
        <dbReference type="ARBA" id="ARBA00022692"/>
    </source>
</evidence>
<evidence type="ECO:0000256" key="4">
    <source>
        <dbReference type="ARBA" id="ARBA00022475"/>
    </source>
</evidence>